<comment type="similarity">
    <text evidence="2 14 15">Belongs to the TonB-dependent receptor family.</text>
</comment>
<evidence type="ECO:0000256" key="6">
    <source>
        <dbReference type="ARBA" id="ARBA00022692"/>
    </source>
</evidence>
<dbReference type="GO" id="GO:0015891">
    <property type="term" value="P:siderophore transport"/>
    <property type="evidence" value="ECO:0007669"/>
    <property type="project" value="InterPro"/>
</dbReference>
<evidence type="ECO:0000256" key="16">
    <source>
        <dbReference type="SAM" id="SignalP"/>
    </source>
</evidence>
<proteinExistence type="inferred from homology"/>
<evidence type="ECO:0000313" key="19">
    <source>
        <dbReference type="EMBL" id="VAX44775.1"/>
    </source>
</evidence>
<dbReference type="AlphaFoldDB" id="A0A446ZK00"/>
<evidence type="ECO:0000313" key="20">
    <source>
        <dbReference type="Proteomes" id="UP000294355"/>
    </source>
</evidence>
<keyword evidence="7 16" id="KW-0732">Signal</keyword>
<feature type="domain" description="TonB-dependent receptor-like beta-barrel" evidence="17">
    <location>
        <begin position="256"/>
        <end position="679"/>
    </location>
</feature>
<evidence type="ECO:0000256" key="14">
    <source>
        <dbReference type="PROSITE-ProRule" id="PRU01360"/>
    </source>
</evidence>
<dbReference type="Pfam" id="PF00593">
    <property type="entry name" value="TonB_dep_Rec_b-barrel"/>
    <property type="match status" value="1"/>
</dbReference>
<keyword evidence="13 14" id="KW-0998">Cell outer membrane</keyword>
<evidence type="ECO:0000259" key="17">
    <source>
        <dbReference type="Pfam" id="PF00593"/>
    </source>
</evidence>
<dbReference type="CDD" id="cd01347">
    <property type="entry name" value="ligand_gated_channel"/>
    <property type="match status" value="1"/>
</dbReference>
<keyword evidence="5" id="KW-0410">Iron transport</keyword>
<evidence type="ECO:0000256" key="10">
    <source>
        <dbReference type="ARBA" id="ARBA00023077"/>
    </source>
</evidence>
<dbReference type="NCBIfam" id="TIGR01783">
    <property type="entry name" value="TonB-siderophor"/>
    <property type="match status" value="1"/>
</dbReference>
<organism evidence="19 20">
    <name type="scientific">Acinetobacter calcoaceticus</name>
    <dbReference type="NCBI Taxonomy" id="471"/>
    <lineage>
        <taxon>Bacteria</taxon>
        <taxon>Pseudomonadati</taxon>
        <taxon>Pseudomonadota</taxon>
        <taxon>Gammaproteobacteria</taxon>
        <taxon>Moraxellales</taxon>
        <taxon>Moraxellaceae</taxon>
        <taxon>Acinetobacter</taxon>
        <taxon>Acinetobacter calcoaceticus/baumannii complex</taxon>
    </lineage>
</organism>
<dbReference type="InterPro" id="IPR039426">
    <property type="entry name" value="TonB-dep_rcpt-like"/>
</dbReference>
<evidence type="ECO:0000256" key="3">
    <source>
        <dbReference type="ARBA" id="ARBA00022448"/>
    </source>
</evidence>
<dbReference type="GO" id="GO:0038023">
    <property type="term" value="F:signaling receptor activity"/>
    <property type="evidence" value="ECO:0007669"/>
    <property type="project" value="InterPro"/>
</dbReference>
<keyword evidence="12 19" id="KW-0675">Receptor</keyword>
<evidence type="ECO:0000256" key="13">
    <source>
        <dbReference type="ARBA" id="ARBA00023237"/>
    </source>
</evidence>
<dbReference type="PANTHER" id="PTHR32552">
    <property type="entry name" value="FERRICHROME IRON RECEPTOR-RELATED"/>
    <property type="match status" value="1"/>
</dbReference>
<dbReference type="InterPro" id="IPR037066">
    <property type="entry name" value="Plug_dom_sf"/>
</dbReference>
<evidence type="ECO:0000256" key="9">
    <source>
        <dbReference type="ARBA" id="ARBA00023065"/>
    </source>
</evidence>
<dbReference type="Gene3D" id="2.170.130.10">
    <property type="entry name" value="TonB-dependent receptor, plug domain"/>
    <property type="match status" value="1"/>
</dbReference>
<keyword evidence="4 14" id="KW-1134">Transmembrane beta strand</keyword>
<keyword evidence="10 15" id="KW-0798">TonB box</keyword>
<evidence type="ECO:0000256" key="2">
    <source>
        <dbReference type="ARBA" id="ARBA00009810"/>
    </source>
</evidence>
<keyword evidence="11 14" id="KW-0472">Membrane</keyword>
<evidence type="ECO:0000256" key="5">
    <source>
        <dbReference type="ARBA" id="ARBA00022496"/>
    </source>
</evidence>
<dbReference type="InterPro" id="IPR000531">
    <property type="entry name" value="Beta-barrel_TonB"/>
</dbReference>
<evidence type="ECO:0000256" key="1">
    <source>
        <dbReference type="ARBA" id="ARBA00004571"/>
    </source>
</evidence>
<dbReference type="InterPro" id="IPR012910">
    <property type="entry name" value="Plug_dom"/>
</dbReference>
<evidence type="ECO:0000256" key="7">
    <source>
        <dbReference type="ARBA" id="ARBA00022729"/>
    </source>
</evidence>
<dbReference type="InterPro" id="IPR010105">
    <property type="entry name" value="TonB_sidphr_rcpt"/>
</dbReference>
<sequence length="709" mass="79153" precursor="true">MRIINIIFNLMNIPPRPFKLSVIACAICYANLTYAQDTNVQALQTIKVKASDVEQSSEQTKAYNVKNSNSATKLNIEAKETPQTINVVTRQQIEDFGLTSTRDILSNTPGVTVTGLETNRTTYTARGFDISNILVDGIGIPQVDSYNYNNSDADSYFYDRVEIVKGADALTNALGDPGATINYIRKRPTKEFQANAGVSYGSWDTQRYEADISGSLTQDGRVRGRLVGYEKVGDSYLDRYSEEKNGFQGILEADVTDTTNVSAGYSKTRQYANGSQWGALPLVNSKGEPLSYSRNYNYAPSWTYYDWEIDNYFANIEQKLWGDWKLRLGYNLKKSDVKDKMLYLNGFPSATDNTSGISLLPEIYNQKFKETTTNADIQGTFNLLGQQHEANIGYNWSKYSAQSVYSYGSSLGVITTDLPSWTPEEPTWGDFTYADPEERTMKSVYGATRLHLGEDLKFILGANYTEIDTLEYKKNKVSPYAGVTYNFTPEYTGYMSYTSIFRPQTVIDLSTKQTAVPVEGESYELGVKSAWLDGALTGNIAIFRTDEDNFALDPLWDPLYNKYSSPIGTIRSQGVEVGLTGKLTDNLDLVFGFSTFSLKNMETGERGRPNIPTQTLNVLASYTVPQIPKLKVGASIKWQDDIHDTSYSTVKQDAYALLNVMASYDLNEHVLFQVNGNNLTNEKYLSGLSGGQGYYGAPANYTVAIKFKY</sequence>
<evidence type="ECO:0000259" key="18">
    <source>
        <dbReference type="Pfam" id="PF07715"/>
    </source>
</evidence>
<accession>A0A446ZK00</accession>
<evidence type="ECO:0000256" key="11">
    <source>
        <dbReference type="ARBA" id="ARBA00023136"/>
    </source>
</evidence>
<evidence type="ECO:0000256" key="12">
    <source>
        <dbReference type="ARBA" id="ARBA00023170"/>
    </source>
</evidence>
<feature type="chain" id="PRO_5019037033" evidence="16">
    <location>
        <begin position="36"/>
        <end position="709"/>
    </location>
</feature>
<keyword evidence="9" id="KW-0406">Ion transport</keyword>
<dbReference type="Proteomes" id="UP000294355">
    <property type="component" value="Chromosome"/>
</dbReference>
<keyword evidence="3 14" id="KW-0813">Transport</keyword>
<dbReference type="InterPro" id="IPR036942">
    <property type="entry name" value="Beta-barrel_TonB_sf"/>
</dbReference>
<evidence type="ECO:0000256" key="8">
    <source>
        <dbReference type="ARBA" id="ARBA00023004"/>
    </source>
</evidence>
<keyword evidence="8" id="KW-0408">Iron</keyword>
<dbReference type="FunFam" id="2.170.130.10:FF:000010">
    <property type="entry name" value="Ferripyoverdine receptor"/>
    <property type="match status" value="1"/>
</dbReference>
<evidence type="ECO:0000256" key="15">
    <source>
        <dbReference type="RuleBase" id="RU003357"/>
    </source>
</evidence>
<comment type="subcellular location">
    <subcellularLocation>
        <location evidence="1 14">Cell outer membrane</location>
        <topology evidence="1 14">Multi-pass membrane protein</topology>
    </subcellularLocation>
</comment>
<dbReference type="Pfam" id="PF07715">
    <property type="entry name" value="Plug"/>
    <property type="match status" value="1"/>
</dbReference>
<feature type="signal peptide" evidence="16">
    <location>
        <begin position="1"/>
        <end position="35"/>
    </location>
</feature>
<reference evidence="19 20" key="1">
    <citation type="submission" date="2018-08" db="EMBL/GenBank/DDBJ databases">
        <authorList>
            <person name="Gonzaga-Molto A."/>
        </authorList>
    </citation>
    <scope>NUCLEOTIDE SEQUENCE [LARGE SCALE GENOMIC DNA]</scope>
    <source>
        <strain evidence="19">Acinetobacter calcoaceticus str. 2117</strain>
    </source>
</reference>
<dbReference type="PROSITE" id="PS52016">
    <property type="entry name" value="TONB_DEPENDENT_REC_3"/>
    <property type="match status" value="1"/>
</dbReference>
<dbReference type="Gene3D" id="2.40.170.20">
    <property type="entry name" value="TonB-dependent receptor, beta-barrel domain"/>
    <property type="match status" value="1"/>
</dbReference>
<keyword evidence="6 14" id="KW-0812">Transmembrane</keyword>
<name>A0A446ZK00_ACICA</name>
<evidence type="ECO:0000256" key="4">
    <source>
        <dbReference type="ARBA" id="ARBA00022452"/>
    </source>
</evidence>
<dbReference type="PANTHER" id="PTHR32552:SF74">
    <property type="entry name" value="HYDROXAMATE SIDEROPHORE RECEPTOR FHUE"/>
    <property type="match status" value="1"/>
</dbReference>
<dbReference type="GO" id="GO:0015344">
    <property type="term" value="F:siderophore uptake transmembrane transporter activity"/>
    <property type="evidence" value="ECO:0007669"/>
    <property type="project" value="TreeGrafter"/>
</dbReference>
<protein>
    <submittedName>
        <fullName evidence="19">Outer-membrane receptor for Fe(III)-coprogen, Fe(III)-ferrioxamine B and Fe(III)-rhodotrulic acid</fullName>
    </submittedName>
</protein>
<dbReference type="SUPFAM" id="SSF56935">
    <property type="entry name" value="Porins"/>
    <property type="match status" value="1"/>
</dbReference>
<dbReference type="EMBL" id="LS999521">
    <property type="protein sequence ID" value="VAX44775.1"/>
    <property type="molecule type" value="Genomic_DNA"/>
</dbReference>
<feature type="domain" description="TonB-dependent receptor plug" evidence="18">
    <location>
        <begin position="78"/>
        <end position="178"/>
    </location>
</feature>
<gene>
    <name evidence="19" type="primary">fhuE_2</name>
    <name evidence="19" type="ORF">AC2117_01959</name>
</gene>
<dbReference type="GO" id="GO:0009279">
    <property type="term" value="C:cell outer membrane"/>
    <property type="evidence" value="ECO:0007669"/>
    <property type="project" value="UniProtKB-SubCell"/>
</dbReference>